<dbReference type="InterPro" id="IPR052155">
    <property type="entry name" value="Biofilm_reg_signaling"/>
</dbReference>
<dbReference type="NCBIfam" id="TIGR00254">
    <property type="entry name" value="GGDEF"/>
    <property type="match status" value="1"/>
</dbReference>
<evidence type="ECO:0000256" key="1">
    <source>
        <dbReference type="SAM" id="Phobius"/>
    </source>
</evidence>
<dbReference type="EMBL" id="BJUA01000007">
    <property type="protein sequence ID" value="GEK18024.1"/>
    <property type="molecule type" value="Genomic_DNA"/>
</dbReference>
<dbReference type="Gene3D" id="3.30.70.270">
    <property type="match status" value="1"/>
</dbReference>
<proteinExistence type="predicted"/>
<dbReference type="Pfam" id="PF16927">
    <property type="entry name" value="HisKA_7TM"/>
    <property type="match status" value="1"/>
</dbReference>
<dbReference type="InterPro" id="IPR035965">
    <property type="entry name" value="PAS-like_dom_sf"/>
</dbReference>
<feature type="domain" description="GGDEF" evidence="4">
    <location>
        <begin position="361"/>
        <end position="406"/>
    </location>
</feature>
<evidence type="ECO:0000259" key="2">
    <source>
        <dbReference type="PROSITE" id="PS50112"/>
    </source>
</evidence>
<dbReference type="InterPro" id="IPR029787">
    <property type="entry name" value="Nucleotide_cyclase"/>
</dbReference>
<evidence type="ECO:0000259" key="3">
    <source>
        <dbReference type="PROSITE" id="PS50113"/>
    </source>
</evidence>
<dbReference type="PROSITE" id="PS50113">
    <property type="entry name" value="PAC"/>
    <property type="match status" value="1"/>
</dbReference>
<dbReference type="SMART" id="SM00091">
    <property type="entry name" value="PAS"/>
    <property type="match status" value="1"/>
</dbReference>
<dbReference type="InterPro" id="IPR031621">
    <property type="entry name" value="HisKA_7TM"/>
</dbReference>
<evidence type="ECO:0000259" key="4">
    <source>
        <dbReference type="PROSITE" id="PS50887"/>
    </source>
</evidence>
<dbReference type="SUPFAM" id="SSF55073">
    <property type="entry name" value="Nucleotide cyclase"/>
    <property type="match status" value="1"/>
</dbReference>
<reference evidence="5 6" key="1">
    <citation type="submission" date="2019-07" db="EMBL/GenBank/DDBJ databases">
        <title>Whole genome shotgun sequence of Cellulomonas persica NBRC 101101.</title>
        <authorList>
            <person name="Hosoyama A."/>
            <person name="Uohara A."/>
            <person name="Ohji S."/>
            <person name="Ichikawa N."/>
        </authorList>
    </citation>
    <scope>NUCLEOTIDE SEQUENCE [LARGE SCALE GENOMIC DNA]</scope>
    <source>
        <strain evidence="5 6">NBRC 101101</strain>
    </source>
</reference>
<dbReference type="InterPro" id="IPR000160">
    <property type="entry name" value="GGDEF_dom"/>
</dbReference>
<dbReference type="RefSeq" id="WP_146806270.1">
    <property type="nucleotide sequence ID" value="NZ_BJUA01000007.1"/>
</dbReference>
<keyword evidence="6" id="KW-1185">Reference proteome</keyword>
<dbReference type="Proteomes" id="UP000321386">
    <property type="component" value="Unassembled WGS sequence"/>
</dbReference>
<keyword evidence="1" id="KW-0472">Membrane</keyword>
<keyword evidence="1" id="KW-0812">Transmembrane</keyword>
<feature type="domain" description="PAC" evidence="3">
    <location>
        <begin position="278"/>
        <end position="330"/>
    </location>
</feature>
<dbReference type="NCBIfam" id="TIGR00229">
    <property type="entry name" value="sensory_box"/>
    <property type="match status" value="1"/>
</dbReference>
<dbReference type="Gene3D" id="3.30.450.20">
    <property type="entry name" value="PAS domain"/>
    <property type="match status" value="1"/>
</dbReference>
<dbReference type="InterPro" id="IPR013656">
    <property type="entry name" value="PAS_4"/>
</dbReference>
<feature type="transmembrane region" description="Helical" evidence="1">
    <location>
        <begin position="35"/>
        <end position="56"/>
    </location>
</feature>
<sequence length="406" mass="43157">MVVKAVLTLVSAAVAGVVAVAQWRRRATTGTAPLALVMAAAAFWAVAEVAAANAPWPLARDLASPALLPAGSLVSAGVLWYALHLSGHESFLTRRTALALAAEPVLVVLASATNGLHQLVVVDGPSGQRPAVLFWVHTAWCYGLIVAAVVLLVRTAARSVPGHRRVLVLVLASLAPPLLGNVASLVFEAQGLDLTGALFLVTACLWLWVERSRHRLRRTPISTQQVLRTLPDAVVVIDDDGVVVSVNEAALALLDRTPSDVVGAPWARIARDVLPSEVASTTRTVTMLDDGRHLDVRITPMYAPNGSVAGSVVVARDVTELERMRAELADQVLRDPLTGLHNRRHLDAVLARIDAGGASERSVVAAVVDLDHFKQVNDRYGHEVGDQVPVAFAGQLRRLFRSAVTG</sequence>
<keyword evidence="1" id="KW-1133">Transmembrane helix</keyword>
<evidence type="ECO:0008006" key="7">
    <source>
        <dbReference type="Google" id="ProtNLM"/>
    </source>
</evidence>
<dbReference type="InterPro" id="IPR043128">
    <property type="entry name" value="Rev_trsase/Diguanyl_cyclase"/>
</dbReference>
<dbReference type="PROSITE" id="PS50112">
    <property type="entry name" value="PAS"/>
    <property type="match status" value="1"/>
</dbReference>
<dbReference type="InterPro" id="IPR000014">
    <property type="entry name" value="PAS"/>
</dbReference>
<gene>
    <name evidence="5" type="ORF">CPE01_17570</name>
</gene>
<dbReference type="PANTHER" id="PTHR44757">
    <property type="entry name" value="DIGUANYLATE CYCLASE DGCP"/>
    <property type="match status" value="1"/>
</dbReference>
<evidence type="ECO:0000313" key="5">
    <source>
        <dbReference type="EMBL" id="GEK18024.1"/>
    </source>
</evidence>
<feature type="transmembrane region" description="Helical" evidence="1">
    <location>
        <begin position="6"/>
        <end position="23"/>
    </location>
</feature>
<comment type="caution">
    <text evidence="5">The sequence shown here is derived from an EMBL/GenBank/DDBJ whole genome shotgun (WGS) entry which is preliminary data.</text>
</comment>
<dbReference type="Pfam" id="PF08448">
    <property type="entry name" value="PAS_4"/>
    <property type="match status" value="1"/>
</dbReference>
<dbReference type="SUPFAM" id="SSF55785">
    <property type="entry name" value="PYP-like sensor domain (PAS domain)"/>
    <property type="match status" value="1"/>
</dbReference>
<feature type="domain" description="PAS" evidence="2">
    <location>
        <begin position="219"/>
        <end position="263"/>
    </location>
</feature>
<dbReference type="OrthoDB" id="23692at2"/>
<feature type="transmembrane region" description="Helical" evidence="1">
    <location>
        <begin position="95"/>
        <end position="112"/>
    </location>
</feature>
<dbReference type="AlphaFoldDB" id="A0A510UTK7"/>
<dbReference type="PROSITE" id="PS50887">
    <property type="entry name" value="GGDEF"/>
    <property type="match status" value="1"/>
</dbReference>
<accession>A0A510UTK7</accession>
<feature type="transmembrane region" description="Helical" evidence="1">
    <location>
        <begin position="132"/>
        <end position="154"/>
    </location>
</feature>
<feature type="transmembrane region" description="Helical" evidence="1">
    <location>
        <begin position="62"/>
        <end position="83"/>
    </location>
</feature>
<feature type="transmembrane region" description="Helical" evidence="1">
    <location>
        <begin position="192"/>
        <end position="209"/>
    </location>
</feature>
<dbReference type="PANTHER" id="PTHR44757:SF2">
    <property type="entry name" value="BIOFILM ARCHITECTURE MAINTENANCE PROTEIN MBAA"/>
    <property type="match status" value="1"/>
</dbReference>
<dbReference type="Pfam" id="PF00990">
    <property type="entry name" value="GGDEF"/>
    <property type="match status" value="1"/>
</dbReference>
<feature type="transmembrane region" description="Helical" evidence="1">
    <location>
        <begin position="166"/>
        <end position="186"/>
    </location>
</feature>
<dbReference type="CDD" id="cd01949">
    <property type="entry name" value="GGDEF"/>
    <property type="match status" value="1"/>
</dbReference>
<dbReference type="InterPro" id="IPR000700">
    <property type="entry name" value="PAS-assoc_C"/>
</dbReference>
<name>A0A510UTK7_9CELL</name>
<evidence type="ECO:0000313" key="6">
    <source>
        <dbReference type="Proteomes" id="UP000321386"/>
    </source>
</evidence>
<organism evidence="5 6">
    <name type="scientific">Cellulomonas persica</name>
    <dbReference type="NCBI Taxonomy" id="76861"/>
    <lineage>
        <taxon>Bacteria</taxon>
        <taxon>Bacillati</taxon>
        <taxon>Actinomycetota</taxon>
        <taxon>Actinomycetes</taxon>
        <taxon>Micrococcales</taxon>
        <taxon>Cellulomonadaceae</taxon>
        <taxon>Cellulomonas</taxon>
    </lineage>
</organism>
<protein>
    <recommendedName>
        <fullName evidence="7">GGDEF domain-containing protein</fullName>
    </recommendedName>
</protein>